<dbReference type="Gene3D" id="1.20.1250.20">
    <property type="entry name" value="MFS general substrate transporter like domains"/>
    <property type="match status" value="2"/>
</dbReference>
<feature type="transmembrane region" description="Helical" evidence="6">
    <location>
        <begin position="38"/>
        <end position="59"/>
    </location>
</feature>
<dbReference type="InterPro" id="IPR020846">
    <property type="entry name" value="MFS_dom"/>
</dbReference>
<dbReference type="PROSITE" id="PS50850">
    <property type="entry name" value="MFS"/>
    <property type="match status" value="1"/>
</dbReference>
<feature type="transmembrane region" description="Helical" evidence="6">
    <location>
        <begin position="71"/>
        <end position="95"/>
    </location>
</feature>
<dbReference type="PANTHER" id="PTHR48022">
    <property type="entry name" value="PLASTIDIC GLUCOSE TRANSPORTER 4"/>
    <property type="match status" value="1"/>
</dbReference>
<dbReference type="Pfam" id="PF00083">
    <property type="entry name" value="Sugar_tr"/>
    <property type="match status" value="2"/>
</dbReference>
<comment type="similarity">
    <text evidence="2">Belongs to the major facilitator superfamily. Sugar transporter (TC 2.A.1.1) family.</text>
</comment>
<comment type="caution">
    <text evidence="8">The sequence shown here is derived from an EMBL/GenBank/DDBJ whole genome shotgun (WGS) entry which is preliminary data.</text>
</comment>
<evidence type="ECO:0000313" key="8">
    <source>
        <dbReference type="EMBL" id="KAF9729759.1"/>
    </source>
</evidence>
<dbReference type="GO" id="GO:0016020">
    <property type="term" value="C:membrane"/>
    <property type="evidence" value="ECO:0007669"/>
    <property type="project" value="UniProtKB-SubCell"/>
</dbReference>
<evidence type="ECO:0000256" key="4">
    <source>
        <dbReference type="ARBA" id="ARBA00022989"/>
    </source>
</evidence>
<evidence type="ECO:0000256" key="3">
    <source>
        <dbReference type="ARBA" id="ARBA00022692"/>
    </source>
</evidence>
<dbReference type="AlphaFoldDB" id="A0A9P6KKS3"/>
<accession>A0A9P6KKS3</accession>
<dbReference type="InterPro" id="IPR036259">
    <property type="entry name" value="MFS_trans_sf"/>
</dbReference>
<feature type="domain" description="Major facilitator superfamily (MFS) profile" evidence="7">
    <location>
        <begin position="1"/>
        <end position="162"/>
    </location>
</feature>
<dbReference type="InterPro" id="IPR005828">
    <property type="entry name" value="MFS_sugar_transport-like"/>
</dbReference>
<name>A0A9P6KKS3_9PLEO</name>
<evidence type="ECO:0000256" key="1">
    <source>
        <dbReference type="ARBA" id="ARBA00004141"/>
    </source>
</evidence>
<comment type="subcellular location">
    <subcellularLocation>
        <location evidence="1">Membrane</location>
        <topology evidence="1">Multi-pass membrane protein</topology>
    </subcellularLocation>
</comment>
<dbReference type="EMBL" id="WJXW01000016">
    <property type="protein sequence ID" value="KAF9729759.1"/>
    <property type="molecule type" value="Genomic_DNA"/>
</dbReference>
<dbReference type="PANTHER" id="PTHR48022:SF45">
    <property type="entry name" value="MAJOR FACILITATOR SUPERFAMILY (MFS) PROFILE DOMAIN-CONTAINING PROTEIN-RELATED"/>
    <property type="match status" value="1"/>
</dbReference>
<dbReference type="InterPro" id="IPR050360">
    <property type="entry name" value="MFS_Sugar_Transporters"/>
</dbReference>
<proteinExistence type="inferred from homology"/>
<keyword evidence="5 6" id="KW-0472">Membrane</keyword>
<evidence type="ECO:0000259" key="7">
    <source>
        <dbReference type="PROSITE" id="PS50850"/>
    </source>
</evidence>
<gene>
    <name evidence="8" type="ORF">PMIN01_12623</name>
</gene>
<evidence type="ECO:0000256" key="6">
    <source>
        <dbReference type="SAM" id="Phobius"/>
    </source>
</evidence>
<organism evidence="8 9">
    <name type="scientific">Paraphaeosphaeria minitans</name>
    <dbReference type="NCBI Taxonomy" id="565426"/>
    <lineage>
        <taxon>Eukaryota</taxon>
        <taxon>Fungi</taxon>
        <taxon>Dikarya</taxon>
        <taxon>Ascomycota</taxon>
        <taxon>Pezizomycotina</taxon>
        <taxon>Dothideomycetes</taxon>
        <taxon>Pleosporomycetidae</taxon>
        <taxon>Pleosporales</taxon>
        <taxon>Massarineae</taxon>
        <taxon>Didymosphaeriaceae</taxon>
        <taxon>Paraphaeosphaeria</taxon>
    </lineage>
</organism>
<dbReference type="SUPFAM" id="SSF103473">
    <property type="entry name" value="MFS general substrate transporter"/>
    <property type="match status" value="1"/>
</dbReference>
<sequence length="162" mass="17580">MSTANILGRRLSLTIYAVIACIDHLLQASTYSLAQLIVGRILSGIGVGAVNAIVPVWQSKTTSPKNRGKNVINLGSFIVSNIALAAWINFALSFYQELKDDQVVAAIEKRTFIKLLAQKRQRNGCRLALAFFVDFAAQMTGANAVSYYGTTIFRELLGSGAH</sequence>
<dbReference type="OrthoDB" id="6612291at2759"/>
<evidence type="ECO:0000313" key="9">
    <source>
        <dbReference type="Proteomes" id="UP000756921"/>
    </source>
</evidence>
<keyword evidence="3 6" id="KW-0812">Transmembrane</keyword>
<protein>
    <recommendedName>
        <fullName evidence="7">Major facilitator superfamily (MFS) profile domain-containing protein</fullName>
    </recommendedName>
</protein>
<keyword evidence="4 6" id="KW-1133">Transmembrane helix</keyword>
<dbReference type="GO" id="GO:0005351">
    <property type="term" value="F:carbohydrate:proton symporter activity"/>
    <property type="evidence" value="ECO:0007669"/>
    <property type="project" value="TreeGrafter"/>
</dbReference>
<evidence type="ECO:0000256" key="2">
    <source>
        <dbReference type="ARBA" id="ARBA00010992"/>
    </source>
</evidence>
<evidence type="ECO:0000256" key="5">
    <source>
        <dbReference type="ARBA" id="ARBA00023136"/>
    </source>
</evidence>
<keyword evidence="9" id="KW-1185">Reference proteome</keyword>
<reference evidence="8" key="1">
    <citation type="journal article" date="2020" name="Mol. Plant Microbe Interact.">
        <title>Genome Sequence of the Biocontrol Agent Coniothyrium minitans strain Conio (IMI 134523).</title>
        <authorList>
            <person name="Patel D."/>
            <person name="Shittu T.A."/>
            <person name="Baroncelli R."/>
            <person name="Muthumeenakshi S."/>
            <person name="Osborne T.H."/>
            <person name="Janganan T.K."/>
            <person name="Sreenivasaprasad S."/>
        </authorList>
    </citation>
    <scope>NUCLEOTIDE SEQUENCE</scope>
    <source>
        <strain evidence="8">Conio</strain>
    </source>
</reference>
<dbReference type="Proteomes" id="UP000756921">
    <property type="component" value="Unassembled WGS sequence"/>
</dbReference>